<organism evidence="1 2">
    <name type="scientific">Pluteus cervinus</name>
    <dbReference type="NCBI Taxonomy" id="181527"/>
    <lineage>
        <taxon>Eukaryota</taxon>
        <taxon>Fungi</taxon>
        <taxon>Dikarya</taxon>
        <taxon>Basidiomycota</taxon>
        <taxon>Agaricomycotina</taxon>
        <taxon>Agaricomycetes</taxon>
        <taxon>Agaricomycetidae</taxon>
        <taxon>Agaricales</taxon>
        <taxon>Pluteineae</taxon>
        <taxon>Pluteaceae</taxon>
        <taxon>Pluteus</taxon>
    </lineage>
</organism>
<evidence type="ECO:0000313" key="2">
    <source>
        <dbReference type="Proteomes" id="UP000308600"/>
    </source>
</evidence>
<reference evidence="1 2" key="1">
    <citation type="journal article" date="2019" name="Nat. Ecol. Evol.">
        <title>Megaphylogeny resolves global patterns of mushroom evolution.</title>
        <authorList>
            <person name="Varga T."/>
            <person name="Krizsan K."/>
            <person name="Foldi C."/>
            <person name="Dima B."/>
            <person name="Sanchez-Garcia M."/>
            <person name="Sanchez-Ramirez S."/>
            <person name="Szollosi G.J."/>
            <person name="Szarkandi J.G."/>
            <person name="Papp V."/>
            <person name="Albert L."/>
            <person name="Andreopoulos W."/>
            <person name="Angelini C."/>
            <person name="Antonin V."/>
            <person name="Barry K.W."/>
            <person name="Bougher N.L."/>
            <person name="Buchanan P."/>
            <person name="Buyck B."/>
            <person name="Bense V."/>
            <person name="Catcheside P."/>
            <person name="Chovatia M."/>
            <person name="Cooper J."/>
            <person name="Damon W."/>
            <person name="Desjardin D."/>
            <person name="Finy P."/>
            <person name="Geml J."/>
            <person name="Haridas S."/>
            <person name="Hughes K."/>
            <person name="Justo A."/>
            <person name="Karasinski D."/>
            <person name="Kautmanova I."/>
            <person name="Kiss B."/>
            <person name="Kocsube S."/>
            <person name="Kotiranta H."/>
            <person name="LaButti K.M."/>
            <person name="Lechner B.E."/>
            <person name="Liimatainen K."/>
            <person name="Lipzen A."/>
            <person name="Lukacs Z."/>
            <person name="Mihaltcheva S."/>
            <person name="Morgado L.N."/>
            <person name="Niskanen T."/>
            <person name="Noordeloos M.E."/>
            <person name="Ohm R.A."/>
            <person name="Ortiz-Santana B."/>
            <person name="Ovrebo C."/>
            <person name="Racz N."/>
            <person name="Riley R."/>
            <person name="Savchenko A."/>
            <person name="Shiryaev A."/>
            <person name="Soop K."/>
            <person name="Spirin V."/>
            <person name="Szebenyi C."/>
            <person name="Tomsovsky M."/>
            <person name="Tulloss R.E."/>
            <person name="Uehling J."/>
            <person name="Grigoriev I.V."/>
            <person name="Vagvolgyi C."/>
            <person name="Papp T."/>
            <person name="Martin F.M."/>
            <person name="Miettinen O."/>
            <person name="Hibbett D.S."/>
            <person name="Nagy L.G."/>
        </authorList>
    </citation>
    <scope>NUCLEOTIDE SEQUENCE [LARGE SCALE GENOMIC DNA]</scope>
    <source>
        <strain evidence="1 2">NL-1719</strain>
    </source>
</reference>
<protein>
    <submittedName>
        <fullName evidence="1">Uncharacterized protein</fullName>
    </submittedName>
</protein>
<proteinExistence type="predicted"/>
<evidence type="ECO:0000313" key="1">
    <source>
        <dbReference type="EMBL" id="TFK65594.1"/>
    </source>
</evidence>
<name>A0ACD3AJQ3_9AGAR</name>
<gene>
    <name evidence="1" type="ORF">BDN72DRAFT_845332</name>
</gene>
<dbReference type="EMBL" id="ML208431">
    <property type="protein sequence ID" value="TFK65594.1"/>
    <property type="molecule type" value="Genomic_DNA"/>
</dbReference>
<dbReference type="Proteomes" id="UP000308600">
    <property type="component" value="Unassembled WGS sequence"/>
</dbReference>
<accession>A0ACD3AJQ3</accession>
<keyword evidence="2" id="KW-1185">Reference proteome</keyword>
<sequence length="344" mass="37912">MTNSWRALARMARDRLVTSDPEDLNLVLSLWYLRLACLARLRLFNQTAAECTTLFAVLNAVEPPESKSWLFERLLPFELEVMHARLKYWSGDHMGYLDALYALMKKCKFKAREAKNDVVLVSMWKERGARVCLILASQLIEMKDFTAAAKLLEPLCPIVPTADASPQSTPSNINANPEAAGSSAITGSGSPALRSAIARIYLQVGNLPMATQHFSIVASDPEVDENTKDMNEALLASAEGEWETATAALRRIVTRDPENYVAINNLSVTLLSQGDLSESIQVLEAALASSPSSVVVAEPYLFNLSTLYELRSAEAMEKKKNLLIEVAKWSGDGLRTTCLKMPTN</sequence>